<dbReference type="Pfam" id="PF19044">
    <property type="entry name" value="P-loop_TraG"/>
    <property type="match status" value="1"/>
</dbReference>
<sequence length="662" mass="76496">MKPLLSFLTKEQNNTVKVKQIDEIKHLVDSESIESRYPFVFELNREYIAAGGNYIKPYVIVSYPSQARGNWLSPLKKLKGNITISQFIDPANGEQLNNYYNETIKNKEAELLRTLDYKKQEIIKREIETAKKQLAQALDDRSSYVYLYTYILIQANTLAELKSLEENLNRVLIKVSLKGMTPHRKINDAYWSCLPIGQNLLKEYTYAMTNSISASSFFPFDDNEICDLTPTSTIEGINKETNSWIAIDYKNPKKTLNRNKIGLGTSGVGKSTYQKVSFFKAAAEGEDDIYIIDPEDEYSPYVRELGGTVIDVSSASNTRINPFQIFSNTLVDNSDDDGEEIKMDEVFIEGLIKQRIQRMKGWFKSIKPGMSQVEISIVSSESIKLYTKFREVKDINKMKVEDWPILEDLLNSLDHMRVNDPDKFEKIEDFYFILEDYVYGSSTLFNGYTNINLDSKIVSFNLKPLQTEKDVQSAAYFNIFNYLWDIITNSPQSVQLFCDEFHFLLLNEESADFFFQAYKRFRKYNAGATVTTQQVEDLLKAPNGIGEAIIGNSYTKVIFGLEGREVDVLINKLKIPFSEKEVNFLRAKRQGEALIIYGSKRAFLQVKLTMEEMRLLNPKKYKETTNQDPFIQPDWKQQVFLSPNEVNQFLDELRKEGEIYYE</sequence>
<keyword evidence="4" id="KW-1185">Reference proteome</keyword>
<dbReference type="Gene3D" id="3.40.50.300">
    <property type="entry name" value="P-loop containing nucleotide triphosphate hydrolases"/>
    <property type="match status" value="1"/>
</dbReference>
<dbReference type="InterPro" id="IPR027417">
    <property type="entry name" value="P-loop_NTPase"/>
</dbReference>
<dbReference type="Proteomes" id="UP000233440">
    <property type="component" value="Unassembled WGS sequence"/>
</dbReference>
<dbReference type="SUPFAM" id="SSF52540">
    <property type="entry name" value="P-loop containing nucleoside triphosphate hydrolases"/>
    <property type="match status" value="1"/>
</dbReference>
<feature type="coiled-coil region" evidence="1">
    <location>
        <begin position="120"/>
        <end position="174"/>
    </location>
</feature>
<dbReference type="OrthoDB" id="9804380at2"/>
<dbReference type="InterPro" id="IPR043964">
    <property type="entry name" value="P-loop_TraG"/>
</dbReference>
<dbReference type="Gene3D" id="1.10.8.730">
    <property type="match status" value="1"/>
</dbReference>
<organism evidence="3 4">
    <name type="scientific">Heyndrickxia camelliae</name>
    <dbReference type="NCBI Taxonomy" id="1707093"/>
    <lineage>
        <taxon>Bacteria</taxon>
        <taxon>Bacillati</taxon>
        <taxon>Bacillota</taxon>
        <taxon>Bacilli</taxon>
        <taxon>Bacillales</taxon>
        <taxon>Bacillaceae</taxon>
        <taxon>Heyndrickxia</taxon>
    </lineage>
</organism>
<dbReference type="PANTHER" id="PTHR30121:SF6">
    <property type="entry name" value="SLR6007 PROTEIN"/>
    <property type="match status" value="1"/>
</dbReference>
<evidence type="ECO:0000259" key="2">
    <source>
        <dbReference type="Pfam" id="PF19044"/>
    </source>
</evidence>
<dbReference type="CDD" id="cd01127">
    <property type="entry name" value="TrwB_TraG_TraD_VirD4"/>
    <property type="match status" value="1"/>
</dbReference>
<dbReference type="EMBL" id="PIQO01000023">
    <property type="protein sequence ID" value="PKR83048.1"/>
    <property type="molecule type" value="Genomic_DNA"/>
</dbReference>
<proteinExistence type="predicted"/>
<dbReference type="InterPro" id="IPR051162">
    <property type="entry name" value="T4SS_component"/>
</dbReference>
<protein>
    <submittedName>
        <fullName evidence="3">Conjugal transfer protein</fullName>
    </submittedName>
</protein>
<evidence type="ECO:0000313" key="4">
    <source>
        <dbReference type="Proteomes" id="UP000233440"/>
    </source>
</evidence>
<evidence type="ECO:0000313" key="3">
    <source>
        <dbReference type="EMBL" id="PKR83048.1"/>
    </source>
</evidence>
<accession>A0A2N3LEJ5</accession>
<feature type="domain" description="TraG P-loop" evidence="2">
    <location>
        <begin position="255"/>
        <end position="559"/>
    </location>
</feature>
<dbReference type="PANTHER" id="PTHR30121">
    <property type="entry name" value="UNCHARACTERIZED PROTEIN YJGR-RELATED"/>
    <property type="match status" value="1"/>
</dbReference>
<reference evidence="3 4" key="1">
    <citation type="submission" date="2017-11" db="EMBL/GenBank/DDBJ databases">
        <title>Bacillus camelliae sp. nov., isolated from pu'er tea.</title>
        <authorList>
            <person name="Niu L."/>
        </authorList>
    </citation>
    <scope>NUCLEOTIDE SEQUENCE [LARGE SCALE GENOMIC DNA]</scope>
    <source>
        <strain evidence="3 4">7578-1</strain>
    </source>
</reference>
<dbReference type="AlphaFoldDB" id="A0A2N3LEJ5"/>
<gene>
    <name evidence="3" type="ORF">CWO92_21160</name>
</gene>
<name>A0A2N3LEJ5_9BACI</name>
<dbReference type="RefSeq" id="WP_101356193.1">
    <property type="nucleotide sequence ID" value="NZ_PIQO01000023.1"/>
</dbReference>
<comment type="caution">
    <text evidence="3">The sequence shown here is derived from an EMBL/GenBank/DDBJ whole genome shotgun (WGS) entry which is preliminary data.</text>
</comment>
<keyword evidence="1" id="KW-0175">Coiled coil</keyword>
<evidence type="ECO:0000256" key="1">
    <source>
        <dbReference type="SAM" id="Coils"/>
    </source>
</evidence>